<organism evidence="2 3">
    <name type="scientific">Pseudo-nitzschia multistriata</name>
    <dbReference type="NCBI Taxonomy" id="183589"/>
    <lineage>
        <taxon>Eukaryota</taxon>
        <taxon>Sar</taxon>
        <taxon>Stramenopiles</taxon>
        <taxon>Ochrophyta</taxon>
        <taxon>Bacillariophyta</taxon>
        <taxon>Bacillariophyceae</taxon>
        <taxon>Bacillariophycidae</taxon>
        <taxon>Bacillariales</taxon>
        <taxon>Bacillariaceae</taxon>
        <taxon>Pseudo-nitzschia</taxon>
    </lineage>
</organism>
<evidence type="ECO:0000313" key="2">
    <source>
        <dbReference type="EMBL" id="VEU33621.1"/>
    </source>
</evidence>
<dbReference type="OrthoDB" id="26525at2759"/>
<dbReference type="GO" id="GO:0005509">
    <property type="term" value="F:calcium ion binding"/>
    <property type="evidence" value="ECO:0007669"/>
    <property type="project" value="InterPro"/>
</dbReference>
<dbReference type="InterPro" id="IPR011992">
    <property type="entry name" value="EF-hand-dom_pair"/>
</dbReference>
<dbReference type="Proteomes" id="UP000291116">
    <property type="component" value="Unassembled WGS sequence"/>
</dbReference>
<sequence length="202" mass="22890">MVKFTINDDNDSNRHDIIESFEALDTSKTGRIGVDLAYTLLLGLGYMSDYKRKDDFTLTTLEKSARRIERADCEDYDEADFESGIKLETLLTIVATHPSLSEKNHSNTFAQRTFKLIDGNGKGYLDSSDLIRLGDRVGNLTSGKHQIRQYNDIAISETQACDMIETTNQMFAEKGTESKKENDNRKRLYSTTFEKLFASPTT</sequence>
<protein>
    <recommendedName>
        <fullName evidence="1">EF-hand domain-containing protein</fullName>
    </recommendedName>
</protein>
<dbReference type="InterPro" id="IPR002048">
    <property type="entry name" value="EF_hand_dom"/>
</dbReference>
<evidence type="ECO:0000259" key="1">
    <source>
        <dbReference type="PROSITE" id="PS50222"/>
    </source>
</evidence>
<dbReference type="AlphaFoldDB" id="A0A448YV17"/>
<accession>A0A448YV17</accession>
<dbReference type="SUPFAM" id="SSF47473">
    <property type="entry name" value="EF-hand"/>
    <property type="match status" value="1"/>
</dbReference>
<dbReference type="EMBL" id="CAACVS010000004">
    <property type="protein sequence ID" value="VEU33621.1"/>
    <property type="molecule type" value="Genomic_DNA"/>
</dbReference>
<dbReference type="PROSITE" id="PS50222">
    <property type="entry name" value="EF_HAND_2"/>
    <property type="match status" value="1"/>
</dbReference>
<proteinExistence type="predicted"/>
<name>A0A448YV17_9STRA</name>
<gene>
    <name evidence="2" type="ORF">PSNMU_V1.4_AUG-EV-PASAV3_0003100</name>
</gene>
<dbReference type="Gene3D" id="1.10.238.10">
    <property type="entry name" value="EF-hand"/>
    <property type="match status" value="1"/>
</dbReference>
<reference evidence="2 3" key="1">
    <citation type="submission" date="2019-01" db="EMBL/GenBank/DDBJ databases">
        <authorList>
            <person name="Ferrante I. M."/>
        </authorList>
    </citation>
    <scope>NUCLEOTIDE SEQUENCE [LARGE SCALE GENOMIC DNA]</scope>
    <source>
        <strain evidence="2 3">B856</strain>
    </source>
</reference>
<feature type="domain" description="EF-hand" evidence="1">
    <location>
        <begin position="105"/>
        <end position="140"/>
    </location>
</feature>
<keyword evidence="3" id="KW-1185">Reference proteome</keyword>
<evidence type="ECO:0000313" key="3">
    <source>
        <dbReference type="Proteomes" id="UP000291116"/>
    </source>
</evidence>